<organism evidence="2 3">
    <name type="scientific">candidate division TA06 bacterium B3_TA06</name>
    <dbReference type="NCBI Taxonomy" id="2012487"/>
    <lineage>
        <taxon>Bacteria</taxon>
        <taxon>Bacteria division TA06</taxon>
    </lineage>
</organism>
<protein>
    <recommendedName>
        <fullName evidence="1">M23ase beta-sheet core domain-containing protein</fullName>
    </recommendedName>
</protein>
<comment type="caution">
    <text evidence="2">The sequence shown here is derived from an EMBL/GenBank/DDBJ whole genome shotgun (WGS) entry which is preliminary data.</text>
</comment>
<dbReference type="PANTHER" id="PTHR21666:SF290">
    <property type="entry name" value="PEPTIDASE M23 DOMAIN PROTEIN"/>
    <property type="match status" value="1"/>
</dbReference>
<name>A0A532V9Y3_UNCT6</name>
<dbReference type="InterPro" id="IPR050570">
    <property type="entry name" value="Cell_wall_metabolism_enzyme"/>
</dbReference>
<dbReference type="Pfam" id="PF01551">
    <property type="entry name" value="Peptidase_M23"/>
    <property type="match status" value="1"/>
</dbReference>
<dbReference type="InterPro" id="IPR016047">
    <property type="entry name" value="M23ase_b-sheet_dom"/>
</dbReference>
<gene>
    <name evidence="2" type="ORF">CEE36_02305</name>
</gene>
<dbReference type="PANTHER" id="PTHR21666">
    <property type="entry name" value="PEPTIDASE-RELATED"/>
    <property type="match status" value="1"/>
</dbReference>
<evidence type="ECO:0000313" key="2">
    <source>
        <dbReference type="EMBL" id="TKJ43971.1"/>
    </source>
</evidence>
<sequence>MFSLICLLAAPLEVRLSSDTLEQGEICYLFVETQEHGLLSLSYRGEPYPLIPLGDSFVAIIGTSYKTDPGRKPIRIKLSQGGSAKEVIDTAIQVVPTKFRKSVITLPASKKGTIDTTNERRKQEEYKTVVEMINAPSEEYYAILPEIFPCPKKISGTYGDERWTGGRKLWHHSGLDFAVPEGTPVLAPCPGRVVMARDTFIRQGTFVILDHGAGVKSLYYHMIERSVDDWDEVEAGDTLGFVGSTGLATGPHLHMSVYINGIAVDPLFWLEQKEPF</sequence>
<dbReference type="CDD" id="cd12797">
    <property type="entry name" value="M23_peptidase"/>
    <property type="match status" value="1"/>
</dbReference>
<reference evidence="2 3" key="1">
    <citation type="submission" date="2017-06" db="EMBL/GenBank/DDBJ databases">
        <title>Novel microbial phyla capable of carbon fixation and sulfur reduction in deep-sea sediments.</title>
        <authorList>
            <person name="Huang J."/>
            <person name="Baker B."/>
            <person name="Wang Y."/>
        </authorList>
    </citation>
    <scope>NUCLEOTIDE SEQUENCE [LARGE SCALE GENOMIC DNA]</scope>
    <source>
        <strain evidence="2">B3_TA06</strain>
    </source>
</reference>
<accession>A0A532V9Y3</accession>
<dbReference type="InterPro" id="IPR011055">
    <property type="entry name" value="Dup_hybrid_motif"/>
</dbReference>
<dbReference type="EMBL" id="NJBO01000002">
    <property type="protein sequence ID" value="TKJ43971.1"/>
    <property type="molecule type" value="Genomic_DNA"/>
</dbReference>
<dbReference type="Gene3D" id="2.60.40.1590">
    <property type="entry name" value="Peptidoglycan hydrolase domains"/>
    <property type="match status" value="1"/>
</dbReference>
<proteinExistence type="predicted"/>
<evidence type="ECO:0000259" key="1">
    <source>
        <dbReference type="Pfam" id="PF01551"/>
    </source>
</evidence>
<dbReference type="Proteomes" id="UP000317778">
    <property type="component" value="Unassembled WGS sequence"/>
</dbReference>
<dbReference type="AlphaFoldDB" id="A0A532V9Y3"/>
<dbReference type="SUPFAM" id="SSF51261">
    <property type="entry name" value="Duplicated hybrid motif"/>
    <property type="match status" value="1"/>
</dbReference>
<dbReference type="GO" id="GO:0004222">
    <property type="term" value="F:metalloendopeptidase activity"/>
    <property type="evidence" value="ECO:0007669"/>
    <property type="project" value="TreeGrafter"/>
</dbReference>
<feature type="domain" description="M23ase beta-sheet core" evidence="1">
    <location>
        <begin position="172"/>
        <end position="266"/>
    </location>
</feature>
<evidence type="ECO:0000313" key="3">
    <source>
        <dbReference type="Proteomes" id="UP000317778"/>
    </source>
</evidence>
<dbReference type="Gene3D" id="2.70.70.10">
    <property type="entry name" value="Glucose Permease (Domain IIA)"/>
    <property type="match status" value="1"/>
</dbReference>